<evidence type="ECO:0000313" key="1">
    <source>
        <dbReference type="EMBL" id="KAK4138253.1"/>
    </source>
</evidence>
<evidence type="ECO:0000313" key="2">
    <source>
        <dbReference type="Proteomes" id="UP001304895"/>
    </source>
</evidence>
<reference evidence="1" key="1">
    <citation type="journal article" date="2023" name="Mol. Phylogenet. Evol.">
        <title>Genome-scale phylogeny and comparative genomics of the fungal order Sordariales.</title>
        <authorList>
            <person name="Hensen N."/>
            <person name="Bonometti L."/>
            <person name="Westerberg I."/>
            <person name="Brannstrom I.O."/>
            <person name="Guillou S."/>
            <person name="Cros-Aarteil S."/>
            <person name="Calhoun S."/>
            <person name="Haridas S."/>
            <person name="Kuo A."/>
            <person name="Mondo S."/>
            <person name="Pangilinan J."/>
            <person name="Riley R."/>
            <person name="LaButti K."/>
            <person name="Andreopoulos B."/>
            <person name="Lipzen A."/>
            <person name="Chen C."/>
            <person name="Yan M."/>
            <person name="Daum C."/>
            <person name="Ng V."/>
            <person name="Clum A."/>
            <person name="Steindorff A."/>
            <person name="Ohm R.A."/>
            <person name="Martin F."/>
            <person name="Silar P."/>
            <person name="Natvig D.O."/>
            <person name="Lalanne C."/>
            <person name="Gautier V."/>
            <person name="Ament-Velasquez S.L."/>
            <person name="Kruys A."/>
            <person name="Hutchinson M.I."/>
            <person name="Powell A.J."/>
            <person name="Barry K."/>
            <person name="Miller A.N."/>
            <person name="Grigoriev I.V."/>
            <person name="Debuchy R."/>
            <person name="Gladieux P."/>
            <person name="Hiltunen Thoren M."/>
            <person name="Johannesson H."/>
        </authorList>
    </citation>
    <scope>NUCLEOTIDE SEQUENCE</scope>
    <source>
        <strain evidence="1">CBS 123565</strain>
    </source>
</reference>
<dbReference type="EMBL" id="MU853401">
    <property type="protein sequence ID" value="KAK4138253.1"/>
    <property type="molecule type" value="Genomic_DNA"/>
</dbReference>
<reference evidence="1" key="2">
    <citation type="submission" date="2023-05" db="EMBL/GenBank/DDBJ databases">
        <authorList>
            <consortium name="Lawrence Berkeley National Laboratory"/>
            <person name="Steindorff A."/>
            <person name="Hensen N."/>
            <person name="Bonometti L."/>
            <person name="Westerberg I."/>
            <person name="Brannstrom I.O."/>
            <person name="Guillou S."/>
            <person name="Cros-Aarteil S."/>
            <person name="Calhoun S."/>
            <person name="Haridas S."/>
            <person name="Kuo A."/>
            <person name="Mondo S."/>
            <person name="Pangilinan J."/>
            <person name="Riley R."/>
            <person name="Labutti K."/>
            <person name="Andreopoulos B."/>
            <person name="Lipzen A."/>
            <person name="Chen C."/>
            <person name="Yanf M."/>
            <person name="Daum C."/>
            <person name="Ng V."/>
            <person name="Clum A."/>
            <person name="Ohm R."/>
            <person name="Martin F."/>
            <person name="Silar P."/>
            <person name="Natvig D."/>
            <person name="Lalanne C."/>
            <person name="Gautier V."/>
            <person name="Ament-Velasquez S.L."/>
            <person name="Kruys A."/>
            <person name="Hutchinson M.I."/>
            <person name="Powell A.J."/>
            <person name="Barry K."/>
            <person name="Miller A.N."/>
            <person name="Grigoriev I.V."/>
            <person name="Debuchy R."/>
            <person name="Gladieux P."/>
            <person name="Thoren M.H."/>
            <person name="Johannesson H."/>
        </authorList>
    </citation>
    <scope>NUCLEOTIDE SEQUENCE</scope>
    <source>
        <strain evidence="1">CBS 123565</strain>
    </source>
</reference>
<comment type="caution">
    <text evidence="1">The sequence shown here is derived from an EMBL/GenBank/DDBJ whole genome shotgun (WGS) entry which is preliminary data.</text>
</comment>
<sequence length="74" mass="8206">MRRRGLQLFVPRPTLSLSLSLSLEFGIRARVTLAKPPDPLPTKPVSELLVMSVAGSLCTRALGRLPEVRLRLRT</sequence>
<dbReference type="AlphaFoldDB" id="A0AAN6USJ2"/>
<gene>
    <name evidence="1" type="ORF">BT67DRAFT_437588</name>
</gene>
<dbReference type="Proteomes" id="UP001304895">
    <property type="component" value="Unassembled WGS sequence"/>
</dbReference>
<keyword evidence="2" id="KW-1185">Reference proteome</keyword>
<proteinExistence type="predicted"/>
<name>A0AAN6USJ2_9PEZI</name>
<organism evidence="1 2">
    <name type="scientific">Trichocladium antarcticum</name>
    <dbReference type="NCBI Taxonomy" id="1450529"/>
    <lineage>
        <taxon>Eukaryota</taxon>
        <taxon>Fungi</taxon>
        <taxon>Dikarya</taxon>
        <taxon>Ascomycota</taxon>
        <taxon>Pezizomycotina</taxon>
        <taxon>Sordariomycetes</taxon>
        <taxon>Sordariomycetidae</taxon>
        <taxon>Sordariales</taxon>
        <taxon>Chaetomiaceae</taxon>
        <taxon>Trichocladium</taxon>
    </lineage>
</organism>
<protein>
    <submittedName>
        <fullName evidence="1">Uncharacterized protein</fullName>
    </submittedName>
</protein>
<accession>A0AAN6USJ2</accession>